<dbReference type="CDD" id="cd05399">
    <property type="entry name" value="NT_Rel-Spo_like"/>
    <property type="match status" value="1"/>
</dbReference>
<dbReference type="Pfam" id="PF24500">
    <property type="entry name" value="DUF7589"/>
    <property type="match status" value="1"/>
</dbReference>
<dbReference type="Gene3D" id="3.30.460.10">
    <property type="entry name" value="Beta Polymerase, domain 2"/>
    <property type="match status" value="1"/>
</dbReference>
<evidence type="ECO:0000256" key="1">
    <source>
        <dbReference type="SAM" id="MobiDB-lite"/>
    </source>
</evidence>
<dbReference type="PANTHER" id="PTHR21262">
    <property type="entry name" value="GUANOSINE-3',5'-BIS DIPHOSPHATE 3'-PYROPHOSPHOHYDROLASE"/>
    <property type="match status" value="1"/>
</dbReference>
<reference evidence="3 4" key="1">
    <citation type="journal article" date="2024" name="Nat. Commun.">
        <title>Phylogenomics reveals the evolutionary origins of lichenization in chlorophyte algae.</title>
        <authorList>
            <person name="Puginier C."/>
            <person name="Libourel C."/>
            <person name="Otte J."/>
            <person name="Skaloud P."/>
            <person name="Haon M."/>
            <person name="Grisel S."/>
            <person name="Petersen M."/>
            <person name="Berrin J.G."/>
            <person name="Delaux P.M."/>
            <person name="Dal Grande F."/>
            <person name="Keller J."/>
        </authorList>
    </citation>
    <scope>NUCLEOTIDE SEQUENCE [LARGE SCALE GENOMIC DNA]</scope>
    <source>
        <strain evidence="3 4">SAG 2043</strain>
    </source>
</reference>
<dbReference type="InterPro" id="IPR043519">
    <property type="entry name" value="NT_sf"/>
</dbReference>
<comment type="caution">
    <text evidence="3">The sequence shown here is derived from an EMBL/GenBank/DDBJ whole genome shotgun (WGS) entry which is preliminary data.</text>
</comment>
<dbReference type="Gene3D" id="1.10.3210.10">
    <property type="entry name" value="Hypothetical protein af1432"/>
    <property type="match status" value="1"/>
</dbReference>
<evidence type="ECO:0000259" key="2">
    <source>
        <dbReference type="SMART" id="SM00954"/>
    </source>
</evidence>
<dbReference type="GO" id="GO:0015969">
    <property type="term" value="P:guanosine tetraphosphate metabolic process"/>
    <property type="evidence" value="ECO:0007669"/>
    <property type="project" value="InterPro"/>
</dbReference>
<dbReference type="EMBL" id="JALJOR010000004">
    <property type="protein sequence ID" value="KAK9818275.1"/>
    <property type="molecule type" value="Genomic_DNA"/>
</dbReference>
<feature type="region of interest" description="Disordered" evidence="1">
    <location>
        <begin position="82"/>
        <end position="101"/>
    </location>
</feature>
<feature type="compositionally biased region" description="Basic and acidic residues" evidence="1">
    <location>
        <begin position="388"/>
        <end position="399"/>
    </location>
</feature>
<proteinExistence type="predicted"/>
<dbReference type="GO" id="GO:0009507">
    <property type="term" value="C:chloroplast"/>
    <property type="evidence" value="ECO:0007669"/>
    <property type="project" value="TreeGrafter"/>
</dbReference>
<dbReference type="PANTHER" id="PTHR21262:SF31">
    <property type="entry name" value="GTP PYROPHOSPHOKINASE"/>
    <property type="match status" value="1"/>
</dbReference>
<protein>
    <recommendedName>
        <fullName evidence="2">RelA/SpoT domain-containing protein</fullName>
    </recommendedName>
</protein>
<evidence type="ECO:0000313" key="3">
    <source>
        <dbReference type="EMBL" id="KAK9818275.1"/>
    </source>
</evidence>
<organism evidence="3 4">
    <name type="scientific">[Myrmecia] bisecta</name>
    <dbReference type="NCBI Taxonomy" id="41462"/>
    <lineage>
        <taxon>Eukaryota</taxon>
        <taxon>Viridiplantae</taxon>
        <taxon>Chlorophyta</taxon>
        <taxon>core chlorophytes</taxon>
        <taxon>Trebouxiophyceae</taxon>
        <taxon>Trebouxiales</taxon>
        <taxon>Trebouxiaceae</taxon>
        <taxon>Myrmecia</taxon>
    </lineage>
</organism>
<name>A0AAW1Q7W8_9CHLO</name>
<feature type="region of interest" description="Disordered" evidence="1">
    <location>
        <begin position="381"/>
        <end position="412"/>
    </location>
</feature>
<accession>A0AAW1Q7W8</accession>
<dbReference type="SUPFAM" id="SSF109604">
    <property type="entry name" value="HD-domain/PDEase-like"/>
    <property type="match status" value="1"/>
</dbReference>
<dbReference type="AlphaFoldDB" id="A0AAW1Q7W8"/>
<dbReference type="Proteomes" id="UP001489004">
    <property type="component" value="Unassembled WGS sequence"/>
</dbReference>
<sequence length="412" mass="45360">MILKMELEKQRAVATEVMQIWCSLAERLGMFALKSELEDLCFAVLHPAEYRALRSELDAFWGLQSIPNFSLSPEAQAFLGGADTGGASTSGRSMHSSDDSFLSPEQREAKELIASVLPFDALMFKSQRHIPPSARRGLEVLEVCARRLLREIQTERYATGLDVQVQGRLKSVHSMCRKMGRKGGETDDYIQNPKPSGYQSLHAVVIGPGGVPMEIQIRTSSMHENAEYGAAAHWAYKENTPKQPGAGVEDIQEGQPVLRVSPAKLHKGVVVRREAGLNGAVHLTVAMQSGAHLPALDAHAPDSLQPYKDIMAYVKEKQWFAAGHGDLHVYLEEYALMKDGRYHRMDHMGFKHRNTTITPMQAYHELEKAAQVAQAVAASKAPEAAAAPEKRLERSESKAFLRRAAPAGGEDG</sequence>
<gene>
    <name evidence="3" type="ORF">WJX72_009940</name>
</gene>
<keyword evidence="4" id="KW-1185">Reference proteome</keyword>
<evidence type="ECO:0000313" key="4">
    <source>
        <dbReference type="Proteomes" id="UP001489004"/>
    </source>
</evidence>
<dbReference type="InterPro" id="IPR056011">
    <property type="entry name" value="DUF7589"/>
</dbReference>
<dbReference type="InterPro" id="IPR007685">
    <property type="entry name" value="RelA_SpoT"/>
</dbReference>
<dbReference type="SUPFAM" id="SSF81301">
    <property type="entry name" value="Nucleotidyltransferase"/>
    <property type="match status" value="1"/>
</dbReference>
<dbReference type="Pfam" id="PF04607">
    <property type="entry name" value="RelA_SpoT"/>
    <property type="match status" value="1"/>
</dbReference>
<dbReference type="SMART" id="SM00954">
    <property type="entry name" value="RelA_SpoT"/>
    <property type="match status" value="1"/>
</dbReference>
<feature type="domain" description="RelA/SpoT" evidence="2">
    <location>
        <begin position="167"/>
        <end position="240"/>
    </location>
</feature>